<proteinExistence type="predicted"/>
<reference evidence="2 3" key="1">
    <citation type="submission" date="2023-05" db="EMBL/GenBank/DDBJ databases">
        <title>Actinoplanes sp. NEAU-A12 genome sequencing.</title>
        <authorList>
            <person name="Wang Z.-S."/>
        </authorList>
    </citation>
    <scope>NUCLEOTIDE SEQUENCE [LARGE SCALE GENOMIC DNA]</scope>
    <source>
        <strain evidence="2 3">NEAU-A12</strain>
    </source>
</reference>
<protein>
    <submittedName>
        <fullName evidence="2">Uncharacterized protein</fullName>
    </submittedName>
</protein>
<accession>A0ABT6WL21</accession>
<feature type="compositionally biased region" description="Polar residues" evidence="1">
    <location>
        <begin position="140"/>
        <end position="149"/>
    </location>
</feature>
<sequence length="181" mass="19962">MPMDRRCEYEPVANLFRTDGTRGGPMLDLSNGGTDVLFDVLTLAGCHLARTPWEQHLILMFATRHRGDRGTAGFDLTELPWTANWPAEKAFFLAVLDLAVARHRWDELDYDPPHAHDYVRTVRTGPPRPIRSTCGRASGTGCTSVSTPAADSRTVDSERPGRPSPAIPMDGTNETCRESLA</sequence>
<evidence type="ECO:0000313" key="3">
    <source>
        <dbReference type="Proteomes" id="UP001241758"/>
    </source>
</evidence>
<comment type="caution">
    <text evidence="2">The sequence shown here is derived from an EMBL/GenBank/DDBJ whole genome shotgun (WGS) entry which is preliminary data.</text>
</comment>
<feature type="region of interest" description="Disordered" evidence="1">
    <location>
        <begin position="119"/>
        <end position="181"/>
    </location>
</feature>
<evidence type="ECO:0000256" key="1">
    <source>
        <dbReference type="SAM" id="MobiDB-lite"/>
    </source>
</evidence>
<dbReference type="Proteomes" id="UP001241758">
    <property type="component" value="Unassembled WGS sequence"/>
</dbReference>
<dbReference type="EMBL" id="JASCTH010000010">
    <property type="protein sequence ID" value="MDI6100420.1"/>
    <property type="molecule type" value="Genomic_DNA"/>
</dbReference>
<gene>
    <name evidence="2" type="ORF">QLQ12_17570</name>
</gene>
<evidence type="ECO:0000313" key="2">
    <source>
        <dbReference type="EMBL" id="MDI6100420.1"/>
    </source>
</evidence>
<name>A0ABT6WL21_9ACTN</name>
<keyword evidence="3" id="KW-1185">Reference proteome</keyword>
<organism evidence="2 3">
    <name type="scientific">Actinoplanes sandaracinus</name>
    <dbReference type="NCBI Taxonomy" id="3045177"/>
    <lineage>
        <taxon>Bacteria</taxon>
        <taxon>Bacillati</taxon>
        <taxon>Actinomycetota</taxon>
        <taxon>Actinomycetes</taxon>
        <taxon>Micromonosporales</taxon>
        <taxon>Micromonosporaceae</taxon>
        <taxon>Actinoplanes</taxon>
    </lineage>
</organism>